<dbReference type="AlphaFoldDB" id="A0ABD3QVN1"/>
<evidence type="ECO:0000256" key="1">
    <source>
        <dbReference type="SAM" id="Coils"/>
    </source>
</evidence>
<reference evidence="3 4" key="1">
    <citation type="submission" date="2024-10" db="EMBL/GenBank/DDBJ databases">
        <title>Updated reference genomes for cyclostephanoid diatoms.</title>
        <authorList>
            <person name="Roberts W.R."/>
            <person name="Alverson A.J."/>
        </authorList>
    </citation>
    <scope>NUCLEOTIDE SEQUENCE [LARGE SCALE GENOMIC DNA]</scope>
    <source>
        <strain evidence="3 4">AJA276-08</strain>
    </source>
</reference>
<feature type="signal peptide" evidence="2">
    <location>
        <begin position="1"/>
        <end position="22"/>
    </location>
</feature>
<organism evidence="3 4">
    <name type="scientific">Stephanodiscus triporus</name>
    <dbReference type="NCBI Taxonomy" id="2934178"/>
    <lineage>
        <taxon>Eukaryota</taxon>
        <taxon>Sar</taxon>
        <taxon>Stramenopiles</taxon>
        <taxon>Ochrophyta</taxon>
        <taxon>Bacillariophyta</taxon>
        <taxon>Coscinodiscophyceae</taxon>
        <taxon>Thalassiosirophycidae</taxon>
        <taxon>Stephanodiscales</taxon>
        <taxon>Stephanodiscaceae</taxon>
        <taxon>Stephanodiscus</taxon>
    </lineage>
</organism>
<keyword evidence="2" id="KW-0732">Signal</keyword>
<evidence type="ECO:0000313" key="4">
    <source>
        <dbReference type="Proteomes" id="UP001530315"/>
    </source>
</evidence>
<feature type="coiled-coil region" evidence="1">
    <location>
        <begin position="203"/>
        <end position="240"/>
    </location>
</feature>
<protein>
    <submittedName>
        <fullName evidence="3">Uncharacterized protein</fullName>
    </submittedName>
</protein>
<evidence type="ECO:0000313" key="3">
    <source>
        <dbReference type="EMBL" id="KAL3804283.1"/>
    </source>
</evidence>
<feature type="chain" id="PRO_5044857442" evidence="2">
    <location>
        <begin position="23"/>
        <end position="329"/>
    </location>
</feature>
<keyword evidence="4" id="KW-1185">Reference proteome</keyword>
<name>A0ABD3QVN1_9STRA</name>
<accession>A0ABD3QVN1</accession>
<comment type="caution">
    <text evidence="3">The sequence shown here is derived from an EMBL/GenBank/DDBJ whole genome shotgun (WGS) entry which is preliminary data.</text>
</comment>
<dbReference type="Proteomes" id="UP001530315">
    <property type="component" value="Unassembled WGS sequence"/>
</dbReference>
<gene>
    <name evidence="3" type="ORF">ACHAW5_005881</name>
</gene>
<dbReference type="EMBL" id="JALLAZ020000090">
    <property type="protein sequence ID" value="KAL3804283.1"/>
    <property type="molecule type" value="Genomic_DNA"/>
</dbReference>
<keyword evidence="1" id="KW-0175">Coiled coil</keyword>
<proteinExistence type="predicted"/>
<evidence type="ECO:0000256" key="2">
    <source>
        <dbReference type="SAM" id="SignalP"/>
    </source>
</evidence>
<sequence>MKFLKILLPLLAASSAPLPCSSFAPVKPSIRPPRPSVVASFGRGDDANESSSVDALERAGKVAGSAFVALALTFSSIVPAGDSNPFSSIASSNAAPLPYSSVTISRGTLLPPDDEVIKELEIETREAEKEAKIDERKARIEKSREAFFDYEARMAEEQEARIEAAEFRAETEYNYDREQAELLKSLEKKAEDEMKLARTPQEKAAKTREARELLRKEKEIERKERRAERAEKIFLAEEKQEQIIMRQKEDAALAVSVSHTSSFNTFPRCYSLLLTPCGIALSLHSVLDDEHQEEKKFEAVEKEYETVAELAKEEEIELRYGKLVVIRRI</sequence>